<accession>A0ABP1BJE7</accession>
<dbReference type="EMBL" id="OZ023706">
    <property type="protein sequence ID" value="CAK9875741.1"/>
    <property type="molecule type" value="Genomic_DNA"/>
</dbReference>
<name>A0ABP1BJE7_9BRYO</name>
<dbReference type="Proteomes" id="UP001497522">
    <property type="component" value="Chromosome 5"/>
</dbReference>
<evidence type="ECO:0000313" key="1">
    <source>
        <dbReference type="EMBL" id="CAK9875741.1"/>
    </source>
</evidence>
<gene>
    <name evidence="1" type="ORF">CSSPJE1EN2_LOCUS17963</name>
</gene>
<evidence type="ECO:0000313" key="2">
    <source>
        <dbReference type="Proteomes" id="UP001497522"/>
    </source>
</evidence>
<keyword evidence="2" id="KW-1185">Reference proteome</keyword>
<reference evidence="1" key="1">
    <citation type="submission" date="2024-03" db="EMBL/GenBank/DDBJ databases">
        <authorList>
            <consortium name="ELIXIR-Norway"/>
            <consortium name="Elixir Norway"/>
        </authorList>
    </citation>
    <scope>NUCLEOTIDE SEQUENCE</scope>
</reference>
<sequence>MSYTCGMFGGGFKEHDSFLHGNPILALLLLTSKDMFVPSFVLHFPFSGCSDDADVRPGHFRGVLRTFVYPLYQWLTWILSGIVDVVSSFQQLHASQSKPVEAEDNKDLVKQEDQSTDFKQISNCTESFHRMVHLVVEGIHTVLHQTRYCDNEDGNIRINWWQCRHLAHELLKMKFWLLHEHQNLQTISGATLACQHLLRVVRKVNVLVQESHSIEFNWLRAAVLQAGNEEAFVGIVQDLKWCAHILNVTILSGKSSSEQIQSVGNMENLNWFEKDDVLGKRAILDKKELIVNLRGYTHCNSSFQKHEDAMRAYLLERCSKQASVQAVEEDLPVLLWMHRVTTHCHYWSIWEKGRTEWSTSQPGWD</sequence>
<protein>
    <submittedName>
        <fullName evidence="1">Uncharacterized protein</fullName>
    </submittedName>
</protein>
<organism evidence="1 2">
    <name type="scientific">Sphagnum jensenii</name>
    <dbReference type="NCBI Taxonomy" id="128206"/>
    <lineage>
        <taxon>Eukaryota</taxon>
        <taxon>Viridiplantae</taxon>
        <taxon>Streptophyta</taxon>
        <taxon>Embryophyta</taxon>
        <taxon>Bryophyta</taxon>
        <taxon>Sphagnophytina</taxon>
        <taxon>Sphagnopsida</taxon>
        <taxon>Sphagnales</taxon>
        <taxon>Sphagnaceae</taxon>
        <taxon>Sphagnum</taxon>
    </lineage>
</organism>
<proteinExistence type="predicted"/>